<dbReference type="EMBL" id="CVRI01000058">
    <property type="protein sequence ID" value="CRL02680.1"/>
    <property type="molecule type" value="Genomic_DNA"/>
</dbReference>
<keyword evidence="5 7" id="KW-0378">Hydrolase</keyword>
<dbReference type="GO" id="GO:0070012">
    <property type="term" value="F:oligopeptidase activity"/>
    <property type="evidence" value="ECO:0007669"/>
    <property type="project" value="TreeGrafter"/>
</dbReference>
<evidence type="ECO:0000256" key="4">
    <source>
        <dbReference type="ARBA" id="ARBA00022670"/>
    </source>
</evidence>
<comment type="similarity">
    <text evidence="2 7">Belongs to the peptidase S9A family.</text>
</comment>
<dbReference type="GO" id="GO:0006508">
    <property type="term" value="P:proteolysis"/>
    <property type="evidence" value="ECO:0007669"/>
    <property type="project" value="UniProtKB-KW"/>
</dbReference>
<dbReference type="GO" id="GO:0004252">
    <property type="term" value="F:serine-type endopeptidase activity"/>
    <property type="evidence" value="ECO:0007669"/>
    <property type="project" value="UniProtKB-UniRule"/>
</dbReference>
<dbReference type="InterPro" id="IPR002471">
    <property type="entry name" value="Pept_S9_AS"/>
</dbReference>
<evidence type="ECO:0000259" key="9">
    <source>
        <dbReference type="Pfam" id="PF02897"/>
    </source>
</evidence>
<feature type="domain" description="Peptidase S9A N-terminal" evidence="9">
    <location>
        <begin position="41"/>
        <end position="447"/>
    </location>
</feature>
<dbReference type="Gene3D" id="3.40.50.1820">
    <property type="entry name" value="alpha/beta hydrolase"/>
    <property type="match status" value="1"/>
</dbReference>
<dbReference type="PANTHER" id="PTHR42881:SF2">
    <property type="entry name" value="PROLYL ENDOPEPTIDASE"/>
    <property type="match status" value="1"/>
</dbReference>
<dbReference type="FunFam" id="3.40.50.1820:FF:000005">
    <property type="entry name" value="Prolyl endopeptidase"/>
    <property type="match status" value="1"/>
</dbReference>
<dbReference type="STRING" id="568069.A0A1J1IRA0"/>
<evidence type="ECO:0000313" key="11">
    <source>
        <dbReference type="Proteomes" id="UP000183832"/>
    </source>
</evidence>
<dbReference type="InterPro" id="IPR029058">
    <property type="entry name" value="AB_hydrolase_fold"/>
</dbReference>
<dbReference type="GO" id="GO:0005829">
    <property type="term" value="C:cytosol"/>
    <property type="evidence" value="ECO:0007669"/>
    <property type="project" value="TreeGrafter"/>
</dbReference>
<evidence type="ECO:0000256" key="5">
    <source>
        <dbReference type="ARBA" id="ARBA00022801"/>
    </source>
</evidence>
<keyword evidence="4 7" id="KW-0645">Protease</keyword>
<dbReference type="OrthoDB" id="248387at2759"/>
<evidence type="ECO:0000259" key="8">
    <source>
        <dbReference type="Pfam" id="PF00326"/>
    </source>
</evidence>
<keyword evidence="11" id="KW-1185">Reference proteome</keyword>
<evidence type="ECO:0000256" key="7">
    <source>
        <dbReference type="RuleBase" id="RU368024"/>
    </source>
</evidence>
<dbReference type="Gene3D" id="2.130.10.120">
    <property type="entry name" value="Prolyl oligopeptidase, N-terminal domain"/>
    <property type="match status" value="1"/>
</dbReference>
<dbReference type="FunFam" id="2.130.10.120:FF:000001">
    <property type="entry name" value="Prolyl endopeptidase"/>
    <property type="match status" value="1"/>
</dbReference>
<dbReference type="Pfam" id="PF00326">
    <property type="entry name" value="Peptidase_S9"/>
    <property type="match status" value="1"/>
</dbReference>
<dbReference type="SUPFAM" id="SSF53474">
    <property type="entry name" value="alpha/beta-Hydrolases"/>
    <property type="match status" value="1"/>
</dbReference>
<evidence type="ECO:0000256" key="1">
    <source>
        <dbReference type="ARBA" id="ARBA00001070"/>
    </source>
</evidence>
<dbReference type="Proteomes" id="UP000183832">
    <property type="component" value="Unassembled WGS sequence"/>
</dbReference>
<dbReference type="PROSITE" id="PS00708">
    <property type="entry name" value="PRO_ENDOPEP_SER"/>
    <property type="match status" value="1"/>
</dbReference>
<dbReference type="PRINTS" id="PR00862">
    <property type="entry name" value="PROLIGOPTASE"/>
</dbReference>
<dbReference type="InterPro" id="IPR051167">
    <property type="entry name" value="Prolyl_oligopep/macrocyclase"/>
</dbReference>
<protein>
    <recommendedName>
        <fullName evidence="3 7">Prolyl endopeptidase</fullName>
        <ecNumber evidence="7">3.4.21.-</ecNumber>
    </recommendedName>
</protein>
<reference evidence="10 11" key="1">
    <citation type="submission" date="2015-04" db="EMBL/GenBank/DDBJ databases">
        <authorList>
            <person name="Syromyatnikov M.Y."/>
            <person name="Popov V.N."/>
        </authorList>
    </citation>
    <scope>NUCLEOTIDE SEQUENCE [LARGE SCALE GENOMIC DNA]</scope>
</reference>
<dbReference type="AlphaFoldDB" id="A0A1J1IRA0"/>
<dbReference type="Pfam" id="PF02897">
    <property type="entry name" value="Peptidase_S9_N"/>
    <property type="match status" value="1"/>
</dbReference>
<dbReference type="InterPro" id="IPR023302">
    <property type="entry name" value="Pept_S9A_N"/>
</dbReference>
<name>A0A1J1IRA0_9DIPT</name>
<evidence type="ECO:0000256" key="2">
    <source>
        <dbReference type="ARBA" id="ARBA00005228"/>
    </source>
</evidence>
<sequence length="743" mass="85748">MILQHFICLSILRRKLSSIVKRISRKISFEKFEMAPMLTYPVARREEIKETFFGKEVNEYYRFLEDPDAEETKKFVDENNAVTKPFLEEGDTWKIINQRLTNLWEYEKFGCPGKHGSRYFYSHNTGLQNQNVIYYQESLNSERKVFIDPNKLSSDGTIALQSLHFTKDGSLLAYGISESGSDWVKIKFRDVEKNQDFPETLENSKFFRPTWTHNNKGVFYGRFMIKDGKADGSETCASENQKVYYHRIGESQENDILVAEFPDEPNWRFSAEVSDCGNYLVFFVMFGCNDQLLYFADLRKTPEINGKLEFTKVVTKFESDYDYITNEESVFYFRTNKGAPNYRVIAIDFNAPDEANWKTFIEEHPKNVLDWVYCVNKNKLALHYMEDVKSVLQIHSLESGRFEFKFPLEHGTIQGFSGDKDSSEIFYHFVSFLIPGVIYHYDFSVSPTEPVIFKEVKIATNFNRDNYTIEQKFYPSSADGEKIPMFIIRKKGKEIKPQPCLLYGYGGFNISIQPSFSVTLLAFVDLFDGVLAYPNIRGGGEYGEKWHNDGRLHKKQNVFDDFQSAAEYLVKNNYTQKSQLAIQGGSNGGLLVGACINQRPDLFGAAIAQVGVFDMLRFHKFTIGSAWISDFGSPDEEVHFHNLLKYSPLHNVHTPKNEKEEYPATLVLTADHDDRVSPLHSLKFVASLHESIRQSTYQKNPVMLRVYTKSGHGFGKPVSKRIEEATDILTFLYRTLDVKTELS</sequence>
<dbReference type="PANTHER" id="PTHR42881">
    <property type="entry name" value="PROLYL ENDOPEPTIDASE"/>
    <property type="match status" value="1"/>
</dbReference>
<dbReference type="InterPro" id="IPR001375">
    <property type="entry name" value="Peptidase_S9_cat"/>
</dbReference>
<proteinExistence type="inferred from homology"/>
<evidence type="ECO:0000256" key="3">
    <source>
        <dbReference type="ARBA" id="ARBA00016310"/>
    </source>
</evidence>
<keyword evidence="6 7" id="KW-0720">Serine protease</keyword>
<gene>
    <name evidence="10" type="primary">putative Prolyl endopeptidase</name>
    <name evidence="10" type="ORF">CLUMA_CG015889</name>
</gene>
<evidence type="ECO:0000313" key="10">
    <source>
        <dbReference type="EMBL" id="CRL02680.1"/>
    </source>
</evidence>
<dbReference type="SUPFAM" id="SSF50993">
    <property type="entry name" value="Peptidase/esterase 'gauge' domain"/>
    <property type="match status" value="1"/>
</dbReference>
<accession>A0A1J1IRA0</accession>
<organism evidence="10 11">
    <name type="scientific">Clunio marinus</name>
    <dbReference type="NCBI Taxonomy" id="568069"/>
    <lineage>
        <taxon>Eukaryota</taxon>
        <taxon>Metazoa</taxon>
        <taxon>Ecdysozoa</taxon>
        <taxon>Arthropoda</taxon>
        <taxon>Hexapoda</taxon>
        <taxon>Insecta</taxon>
        <taxon>Pterygota</taxon>
        <taxon>Neoptera</taxon>
        <taxon>Endopterygota</taxon>
        <taxon>Diptera</taxon>
        <taxon>Nematocera</taxon>
        <taxon>Chironomoidea</taxon>
        <taxon>Chironomidae</taxon>
        <taxon>Clunio</taxon>
    </lineage>
</organism>
<comment type="catalytic activity">
    <reaction evidence="1">
        <text>Hydrolysis of Pro-|-Xaa &gt;&gt; Ala-|-Xaa in oligopeptides.</text>
        <dbReference type="EC" id="3.4.21.26"/>
    </reaction>
</comment>
<evidence type="ECO:0000256" key="6">
    <source>
        <dbReference type="ARBA" id="ARBA00022825"/>
    </source>
</evidence>
<dbReference type="InterPro" id="IPR002470">
    <property type="entry name" value="Peptidase_S9A"/>
</dbReference>
<dbReference type="EC" id="3.4.21.-" evidence="7"/>
<feature type="domain" description="Peptidase S9 prolyl oligopeptidase catalytic" evidence="8">
    <location>
        <begin position="516"/>
        <end position="737"/>
    </location>
</feature>